<evidence type="ECO:0000313" key="2">
    <source>
        <dbReference type="Proteomes" id="UP000548423"/>
    </source>
</evidence>
<gene>
    <name evidence="1" type="ORF">F4694_001073</name>
</gene>
<protein>
    <submittedName>
        <fullName evidence="1">Uncharacterized protein</fullName>
    </submittedName>
</protein>
<comment type="caution">
    <text evidence="1">The sequence shown here is derived from an EMBL/GenBank/DDBJ whole genome shotgun (WGS) entry which is preliminary data.</text>
</comment>
<name>A0A852T8Z5_9BACI</name>
<dbReference type="Proteomes" id="UP000548423">
    <property type="component" value="Unassembled WGS sequence"/>
</dbReference>
<sequence>MPHSSLCDILLVVASEVYICISERVNLLEEQVESLNYCINELNIIIENCVEHELRKACMDSIFILEHAVKKTTIQLFNMSFITHDFLDYFLKITAIRLKVIHLEKKFNKNYWQLLHLKKFKYY</sequence>
<evidence type="ECO:0000313" key="1">
    <source>
        <dbReference type="EMBL" id="NYE04329.1"/>
    </source>
</evidence>
<reference evidence="2" key="2">
    <citation type="submission" date="2020-08" db="EMBL/GenBank/DDBJ databases">
        <title>The Agave Microbiome: Exploring the role of microbial communities in plant adaptations to desert environments.</title>
        <authorList>
            <person name="Partida-Martinez L.P."/>
        </authorList>
    </citation>
    <scope>NUCLEOTIDE SEQUENCE [LARGE SCALE GENOMIC DNA]</scope>
    <source>
        <strain evidence="2">AT2.8</strain>
    </source>
</reference>
<dbReference type="EMBL" id="JACCBX010000002">
    <property type="protein sequence ID" value="NYE04329.1"/>
    <property type="molecule type" value="Genomic_DNA"/>
</dbReference>
<accession>A0A852T8Z5</accession>
<organism evidence="1 2">
    <name type="scientific">Neobacillus niacini</name>
    <dbReference type="NCBI Taxonomy" id="86668"/>
    <lineage>
        <taxon>Bacteria</taxon>
        <taxon>Bacillati</taxon>
        <taxon>Bacillota</taxon>
        <taxon>Bacilli</taxon>
        <taxon>Bacillales</taxon>
        <taxon>Bacillaceae</taxon>
        <taxon>Neobacillus</taxon>
    </lineage>
</organism>
<proteinExistence type="predicted"/>
<dbReference type="AlphaFoldDB" id="A0A852T8Z5"/>
<reference evidence="2" key="1">
    <citation type="submission" date="2020-07" db="EMBL/GenBank/DDBJ databases">
        <authorList>
            <person name="Partida-Martinez L."/>
            <person name="Huntemann M."/>
            <person name="Clum A."/>
            <person name="Wang J."/>
            <person name="Palaniappan K."/>
            <person name="Ritter S."/>
            <person name="Chen I.-M."/>
            <person name="Stamatis D."/>
            <person name="Reddy T."/>
            <person name="O'Malley R."/>
            <person name="Daum C."/>
            <person name="Shapiro N."/>
            <person name="Ivanova N."/>
            <person name="Kyrpides N."/>
            <person name="Woyke T."/>
        </authorList>
    </citation>
    <scope>NUCLEOTIDE SEQUENCE [LARGE SCALE GENOMIC DNA]</scope>
    <source>
        <strain evidence="2">AT2.8</strain>
    </source>
</reference>